<protein>
    <recommendedName>
        <fullName evidence="3">Transport and Golgi organization protein 2</fullName>
    </recommendedName>
</protein>
<evidence type="ECO:0000313" key="2">
    <source>
        <dbReference type="Proteomes" id="UP000094455"/>
    </source>
</evidence>
<dbReference type="RefSeq" id="XP_019018312.1">
    <property type="nucleotide sequence ID" value="XM_019163885.1"/>
</dbReference>
<gene>
    <name evidence="1" type="ORF">PICMEDRAFT_71297</name>
</gene>
<dbReference type="GO" id="GO:0005794">
    <property type="term" value="C:Golgi apparatus"/>
    <property type="evidence" value="ECO:0007669"/>
    <property type="project" value="TreeGrafter"/>
</dbReference>
<keyword evidence="2" id="KW-1185">Reference proteome</keyword>
<dbReference type="OrthoDB" id="191601at2759"/>
<dbReference type="InterPro" id="IPR008551">
    <property type="entry name" value="TANGO2"/>
</dbReference>
<organism evidence="1 2">
    <name type="scientific">Pichia membranifaciens NRRL Y-2026</name>
    <dbReference type="NCBI Taxonomy" id="763406"/>
    <lineage>
        <taxon>Eukaryota</taxon>
        <taxon>Fungi</taxon>
        <taxon>Dikarya</taxon>
        <taxon>Ascomycota</taxon>
        <taxon>Saccharomycotina</taxon>
        <taxon>Pichiomycetes</taxon>
        <taxon>Pichiales</taxon>
        <taxon>Pichiaceae</taxon>
        <taxon>Pichia</taxon>
    </lineage>
</organism>
<dbReference type="GeneID" id="30180572"/>
<sequence>MCILLCTVSHPDYAFVLGSNRDEFFSRPTQKAEFIDGRYLMPVDLAREEHGTWIGVSRGGRFCALVNYREDVYPCQMGAISRGRISRDFLESELEPVEWAEDIRRRTDNFANIGGFSLLFGVLNSSNCENSLYVISNRVEGLVRPFADEKGDYRVLGLSNSSIFQPWPKVWRGKELFNTMLSQRTVQDKDAMIESVLDIMCDQYDGLQNGSSMRDNIIDNVPQSVFVPALENDLPNDLERRQGHYYGTRTQTVILLTHDGQLTYVERDIRVGDGNITESLHPQGKASDYYPMSRFDFPLT</sequence>
<evidence type="ECO:0000313" key="1">
    <source>
        <dbReference type="EMBL" id="ODQ47199.1"/>
    </source>
</evidence>
<dbReference type="AlphaFoldDB" id="A0A1E3NM35"/>
<dbReference type="GO" id="GO:0007030">
    <property type="term" value="P:Golgi organization"/>
    <property type="evidence" value="ECO:0007669"/>
    <property type="project" value="TreeGrafter"/>
</dbReference>
<reference evidence="1 2" key="1">
    <citation type="journal article" date="2016" name="Proc. Natl. Acad. Sci. U.S.A.">
        <title>Comparative genomics of biotechnologically important yeasts.</title>
        <authorList>
            <person name="Riley R."/>
            <person name="Haridas S."/>
            <person name="Wolfe K.H."/>
            <person name="Lopes M.R."/>
            <person name="Hittinger C.T."/>
            <person name="Goeker M."/>
            <person name="Salamov A.A."/>
            <person name="Wisecaver J.H."/>
            <person name="Long T.M."/>
            <person name="Calvey C.H."/>
            <person name="Aerts A.L."/>
            <person name="Barry K.W."/>
            <person name="Choi C."/>
            <person name="Clum A."/>
            <person name="Coughlan A.Y."/>
            <person name="Deshpande S."/>
            <person name="Douglass A.P."/>
            <person name="Hanson S.J."/>
            <person name="Klenk H.-P."/>
            <person name="LaButti K.M."/>
            <person name="Lapidus A."/>
            <person name="Lindquist E.A."/>
            <person name="Lipzen A.M."/>
            <person name="Meier-Kolthoff J.P."/>
            <person name="Ohm R.A."/>
            <person name="Otillar R.P."/>
            <person name="Pangilinan J.L."/>
            <person name="Peng Y."/>
            <person name="Rokas A."/>
            <person name="Rosa C.A."/>
            <person name="Scheuner C."/>
            <person name="Sibirny A.A."/>
            <person name="Slot J.C."/>
            <person name="Stielow J.B."/>
            <person name="Sun H."/>
            <person name="Kurtzman C.P."/>
            <person name="Blackwell M."/>
            <person name="Grigoriev I.V."/>
            <person name="Jeffries T.W."/>
        </authorList>
    </citation>
    <scope>NUCLEOTIDE SEQUENCE [LARGE SCALE GENOMIC DNA]</scope>
    <source>
        <strain evidence="1 2">NRRL Y-2026</strain>
    </source>
</reference>
<accession>A0A1E3NM35</accession>
<dbReference type="GO" id="GO:0009306">
    <property type="term" value="P:protein secretion"/>
    <property type="evidence" value="ECO:0007669"/>
    <property type="project" value="TreeGrafter"/>
</dbReference>
<dbReference type="PANTHER" id="PTHR17985:SF8">
    <property type="entry name" value="TRANSPORT AND GOLGI ORGANIZATION PROTEIN 2 HOMOLOG"/>
    <property type="match status" value="1"/>
</dbReference>
<evidence type="ECO:0008006" key="3">
    <source>
        <dbReference type="Google" id="ProtNLM"/>
    </source>
</evidence>
<name>A0A1E3NM35_9ASCO</name>
<dbReference type="Proteomes" id="UP000094455">
    <property type="component" value="Unassembled WGS sequence"/>
</dbReference>
<dbReference type="PANTHER" id="PTHR17985">
    <property type="entry name" value="SER/THR-RICH PROTEIN T10 IN DGCR REGION"/>
    <property type="match status" value="1"/>
</dbReference>
<dbReference type="EMBL" id="KV454002">
    <property type="protein sequence ID" value="ODQ47199.1"/>
    <property type="molecule type" value="Genomic_DNA"/>
</dbReference>
<proteinExistence type="predicted"/>
<dbReference type="Pfam" id="PF05742">
    <property type="entry name" value="TANGO2"/>
    <property type="match status" value="1"/>
</dbReference>